<organism evidence="2 3">
    <name type="scientific">Helianthus annuus</name>
    <name type="common">Common sunflower</name>
    <dbReference type="NCBI Taxonomy" id="4232"/>
    <lineage>
        <taxon>Eukaryota</taxon>
        <taxon>Viridiplantae</taxon>
        <taxon>Streptophyta</taxon>
        <taxon>Embryophyta</taxon>
        <taxon>Tracheophyta</taxon>
        <taxon>Spermatophyta</taxon>
        <taxon>Magnoliopsida</taxon>
        <taxon>eudicotyledons</taxon>
        <taxon>Gunneridae</taxon>
        <taxon>Pentapetalae</taxon>
        <taxon>asterids</taxon>
        <taxon>campanulids</taxon>
        <taxon>Asterales</taxon>
        <taxon>Asteraceae</taxon>
        <taxon>Asteroideae</taxon>
        <taxon>Heliantheae alliance</taxon>
        <taxon>Heliantheae</taxon>
        <taxon>Helianthus</taxon>
    </lineage>
</organism>
<evidence type="ECO:0000313" key="2">
    <source>
        <dbReference type="EMBL" id="OTG27780.1"/>
    </source>
</evidence>
<name>A0A251UWN2_HELAN</name>
<dbReference type="AlphaFoldDB" id="A0A251UWN2"/>
<dbReference type="Proteomes" id="UP000215914">
    <property type="component" value="Chromosome 4"/>
</dbReference>
<dbReference type="EMBL" id="MNCJ02000319">
    <property type="protein sequence ID" value="KAF5809690.1"/>
    <property type="molecule type" value="Genomic_DNA"/>
</dbReference>
<reference evidence="1 3" key="1">
    <citation type="journal article" date="2017" name="Nature">
        <title>The sunflower genome provides insights into oil metabolism, flowering and Asterid evolution.</title>
        <authorList>
            <person name="Badouin H."/>
            <person name="Gouzy J."/>
            <person name="Grassa C.J."/>
            <person name="Murat F."/>
            <person name="Staton S.E."/>
            <person name="Cottret L."/>
            <person name="Lelandais-Briere C."/>
            <person name="Owens G.L."/>
            <person name="Carrere S."/>
            <person name="Mayjonade B."/>
            <person name="Legrand L."/>
            <person name="Gill N."/>
            <person name="Kane N.C."/>
            <person name="Bowers J.E."/>
            <person name="Hubner S."/>
            <person name="Bellec A."/>
            <person name="Berard A."/>
            <person name="Berges H."/>
            <person name="Blanchet N."/>
            <person name="Boniface M.C."/>
            <person name="Brunel D."/>
            <person name="Catrice O."/>
            <person name="Chaidir N."/>
            <person name="Claudel C."/>
            <person name="Donnadieu C."/>
            <person name="Faraut T."/>
            <person name="Fievet G."/>
            <person name="Helmstetter N."/>
            <person name="King M."/>
            <person name="Knapp S.J."/>
            <person name="Lai Z."/>
            <person name="Le Paslier M.C."/>
            <person name="Lippi Y."/>
            <person name="Lorenzon L."/>
            <person name="Mandel J.R."/>
            <person name="Marage G."/>
            <person name="Marchand G."/>
            <person name="Marquand E."/>
            <person name="Bret-Mestries E."/>
            <person name="Morien E."/>
            <person name="Nambeesan S."/>
            <person name="Nguyen T."/>
            <person name="Pegot-Espagnet P."/>
            <person name="Pouilly N."/>
            <person name="Raftis F."/>
            <person name="Sallet E."/>
            <person name="Schiex T."/>
            <person name="Thomas J."/>
            <person name="Vandecasteele C."/>
            <person name="Vares D."/>
            <person name="Vear F."/>
            <person name="Vautrin S."/>
            <person name="Crespi M."/>
            <person name="Mangin B."/>
            <person name="Burke J.M."/>
            <person name="Salse J."/>
            <person name="Munos S."/>
            <person name="Vincourt P."/>
            <person name="Rieseberg L.H."/>
            <person name="Langlade N.B."/>
        </authorList>
    </citation>
    <scope>NUCLEOTIDE SEQUENCE [LARGE SCALE GENOMIC DNA]</scope>
    <source>
        <strain evidence="3">cv. SF193</strain>
        <tissue evidence="1">Leaves</tissue>
    </source>
</reference>
<proteinExistence type="predicted"/>
<evidence type="ECO:0000313" key="1">
    <source>
        <dbReference type="EMBL" id="KAF5809690.1"/>
    </source>
</evidence>
<dbReference type="InParanoid" id="A0A251UWN2"/>
<evidence type="ECO:0000313" key="3">
    <source>
        <dbReference type="Proteomes" id="UP000215914"/>
    </source>
</evidence>
<sequence length="60" mass="7042">MRVIERERERERGRGEAVMEELAVVSRRPPSWPSVRPVVGCGGLETRKDGRRRWWTRVPA</sequence>
<keyword evidence="3" id="KW-1185">Reference proteome</keyword>
<protein>
    <submittedName>
        <fullName evidence="2">Uncharacterized protein</fullName>
    </submittedName>
</protein>
<reference evidence="2" key="2">
    <citation type="submission" date="2017-02" db="EMBL/GenBank/DDBJ databases">
        <title>Sunflower complete genome.</title>
        <authorList>
            <person name="Langlade N."/>
            <person name="Munos S."/>
        </authorList>
    </citation>
    <scope>NUCLEOTIDE SEQUENCE [LARGE SCALE GENOMIC DNA]</scope>
    <source>
        <tissue evidence="2">Leaves</tissue>
    </source>
</reference>
<dbReference type="Gramene" id="mRNA:HanXRQr2_Chr04g0160221">
    <property type="protein sequence ID" value="CDS:HanXRQr2_Chr04g0160221.1"/>
    <property type="gene ID" value="HanXRQr2_Chr04g0160221"/>
</dbReference>
<reference evidence="1" key="3">
    <citation type="submission" date="2020-06" db="EMBL/GenBank/DDBJ databases">
        <title>Helianthus annuus Genome sequencing and assembly Release 2.</title>
        <authorList>
            <person name="Gouzy J."/>
            <person name="Langlade N."/>
            <person name="Munos S."/>
        </authorList>
    </citation>
    <scope>NUCLEOTIDE SEQUENCE</scope>
    <source>
        <tissue evidence="1">Leaves</tissue>
    </source>
</reference>
<gene>
    <name evidence="2" type="ORF">HannXRQ_Chr04g0103761</name>
    <name evidence="1" type="ORF">HanXRQr2_Chr04g0160221</name>
</gene>
<accession>A0A251UWN2</accession>
<dbReference type="EMBL" id="CM007893">
    <property type="protein sequence ID" value="OTG27780.1"/>
    <property type="molecule type" value="Genomic_DNA"/>
</dbReference>